<dbReference type="Pfam" id="PF12833">
    <property type="entry name" value="HTH_18"/>
    <property type="match status" value="1"/>
</dbReference>
<dbReference type="SUPFAM" id="SSF46689">
    <property type="entry name" value="Homeodomain-like"/>
    <property type="match status" value="2"/>
</dbReference>
<dbReference type="InterPro" id="IPR003313">
    <property type="entry name" value="AraC-bd"/>
</dbReference>
<evidence type="ECO:0000256" key="2">
    <source>
        <dbReference type="ARBA" id="ARBA00023125"/>
    </source>
</evidence>
<dbReference type="PROSITE" id="PS01124">
    <property type="entry name" value="HTH_ARAC_FAMILY_2"/>
    <property type="match status" value="1"/>
</dbReference>
<dbReference type="PANTHER" id="PTHR43280">
    <property type="entry name" value="ARAC-FAMILY TRANSCRIPTIONAL REGULATOR"/>
    <property type="match status" value="1"/>
</dbReference>
<dbReference type="PROSITE" id="PS00041">
    <property type="entry name" value="HTH_ARAC_FAMILY_1"/>
    <property type="match status" value="1"/>
</dbReference>
<feature type="domain" description="HTH araC/xylS-type" evidence="4">
    <location>
        <begin position="186"/>
        <end position="284"/>
    </location>
</feature>
<evidence type="ECO:0000259" key="4">
    <source>
        <dbReference type="PROSITE" id="PS01124"/>
    </source>
</evidence>
<dbReference type="Gene3D" id="2.60.120.10">
    <property type="entry name" value="Jelly Rolls"/>
    <property type="match status" value="1"/>
</dbReference>
<dbReference type="Gene3D" id="1.10.10.60">
    <property type="entry name" value="Homeodomain-like"/>
    <property type="match status" value="2"/>
</dbReference>
<dbReference type="InterPro" id="IPR011051">
    <property type="entry name" value="RmlC_Cupin_sf"/>
</dbReference>
<keyword evidence="6" id="KW-1185">Reference proteome</keyword>
<dbReference type="RefSeq" id="WP_255036704.1">
    <property type="nucleotide sequence ID" value="NZ_RJUF01000017.1"/>
</dbReference>
<dbReference type="PANTHER" id="PTHR43280:SF27">
    <property type="entry name" value="TRANSCRIPTIONAL REGULATOR MTLR"/>
    <property type="match status" value="1"/>
</dbReference>
<comment type="caution">
    <text evidence="5">The sequence shown here is derived from an EMBL/GenBank/DDBJ whole genome shotgun (WGS) entry which is preliminary data.</text>
</comment>
<evidence type="ECO:0000256" key="3">
    <source>
        <dbReference type="ARBA" id="ARBA00023163"/>
    </source>
</evidence>
<dbReference type="GO" id="GO:0043565">
    <property type="term" value="F:sequence-specific DNA binding"/>
    <property type="evidence" value="ECO:0007669"/>
    <property type="project" value="InterPro"/>
</dbReference>
<reference evidence="5 6" key="1">
    <citation type="submission" date="2018-11" db="EMBL/GenBank/DDBJ databases">
        <title>Novel bacteria species description.</title>
        <authorList>
            <person name="Han J.-H."/>
        </authorList>
    </citation>
    <scope>NUCLEOTIDE SEQUENCE [LARGE SCALE GENOMIC DNA]</scope>
    <source>
        <strain evidence="5 6">KCTC23259</strain>
    </source>
</reference>
<accession>A0AAE3H2N8</accession>
<dbReference type="InterPro" id="IPR018062">
    <property type="entry name" value="HTH_AraC-typ_CS"/>
</dbReference>
<keyword evidence="3" id="KW-0804">Transcription</keyword>
<keyword evidence="1" id="KW-0805">Transcription regulation</keyword>
<dbReference type="EMBL" id="RJUF01000017">
    <property type="protein sequence ID" value="MCP9762926.1"/>
    <property type="molecule type" value="Genomic_DNA"/>
</dbReference>
<dbReference type="Proteomes" id="UP001204144">
    <property type="component" value="Unassembled WGS sequence"/>
</dbReference>
<gene>
    <name evidence="5" type="ORF">EGI31_08155</name>
</gene>
<evidence type="ECO:0000313" key="6">
    <source>
        <dbReference type="Proteomes" id="UP001204144"/>
    </source>
</evidence>
<dbReference type="InterPro" id="IPR018060">
    <property type="entry name" value="HTH_AraC"/>
</dbReference>
<proteinExistence type="predicted"/>
<dbReference type="SMART" id="SM00342">
    <property type="entry name" value="HTH_ARAC"/>
    <property type="match status" value="1"/>
</dbReference>
<name>A0AAE3H2N8_9BACT</name>
<dbReference type="InterPro" id="IPR014710">
    <property type="entry name" value="RmlC-like_jellyroll"/>
</dbReference>
<dbReference type="AlphaFoldDB" id="A0AAE3H2N8"/>
<dbReference type="SUPFAM" id="SSF51182">
    <property type="entry name" value="RmlC-like cupins"/>
    <property type="match status" value="1"/>
</dbReference>
<evidence type="ECO:0000313" key="5">
    <source>
        <dbReference type="EMBL" id="MCP9762926.1"/>
    </source>
</evidence>
<keyword evidence="2" id="KW-0238">DNA-binding</keyword>
<dbReference type="GO" id="GO:0003700">
    <property type="term" value="F:DNA-binding transcription factor activity"/>
    <property type="evidence" value="ECO:0007669"/>
    <property type="project" value="InterPro"/>
</dbReference>
<protein>
    <submittedName>
        <fullName evidence="5">AraC family transcriptional regulator</fullName>
    </submittedName>
</protein>
<sequence>MEPILQRLPLSKNLSFIYERYESPFFETPWHYHEEFEIVLCDGGFGKKVIGNHTSEYKEGDLILIGSKLPHWLRADEMFYTNEAIQRPASIVIQFRLDSFGESFFDLVEMTPVKLLLEKAKFGLEFYGNTKEQIYRVIKENIHKTSLEKFLSLFEILQLMAESKEQQTLSEIGMEGIGRKDSERMSIIFDQILKNFKEPVSVEDLAQKVNLTKAAFCRYFKARTQKTFVEYLMQVRINHACKLLRETEMNVLEICYESGFNNLSNFNRQFLKLTKQNPKAFRKNQNNSVSTN</sequence>
<organism evidence="5 6">
    <name type="scientific">Lacihabitans soyangensis</name>
    <dbReference type="NCBI Taxonomy" id="869394"/>
    <lineage>
        <taxon>Bacteria</taxon>
        <taxon>Pseudomonadati</taxon>
        <taxon>Bacteroidota</taxon>
        <taxon>Cytophagia</taxon>
        <taxon>Cytophagales</taxon>
        <taxon>Leadbetterellaceae</taxon>
        <taxon>Lacihabitans</taxon>
    </lineage>
</organism>
<dbReference type="Pfam" id="PF02311">
    <property type="entry name" value="AraC_binding"/>
    <property type="match status" value="1"/>
</dbReference>
<dbReference type="InterPro" id="IPR009057">
    <property type="entry name" value="Homeodomain-like_sf"/>
</dbReference>
<evidence type="ECO:0000256" key="1">
    <source>
        <dbReference type="ARBA" id="ARBA00023015"/>
    </source>
</evidence>